<evidence type="ECO:0000259" key="4">
    <source>
        <dbReference type="PROSITE" id="PS51031"/>
    </source>
</evidence>
<dbReference type="GO" id="GO:0003677">
    <property type="term" value="F:DNA binding"/>
    <property type="evidence" value="ECO:0007669"/>
    <property type="project" value="InterPro"/>
</dbReference>
<dbReference type="PROSITE" id="PS51294">
    <property type="entry name" value="HTH_MYB"/>
    <property type="match status" value="1"/>
</dbReference>
<dbReference type="Gene3D" id="1.10.10.60">
    <property type="entry name" value="Homeodomain-like"/>
    <property type="match status" value="1"/>
</dbReference>
<dbReference type="GO" id="GO:0005634">
    <property type="term" value="C:nucleus"/>
    <property type="evidence" value="ECO:0007669"/>
    <property type="project" value="UniProtKB-SubCell"/>
</dbReference>
<comment type="subcellular location">
    <subcellularLocation>
        <location evidence="1">Nucleus</location>
    </subcellularLocation>
</comment>
<feature type="domain" description="BESS" evidence="4">
    <location>
        <begin position="198"/>
        <end position="237"/>
    </location>
</feature>
<dbReference type="InterPro" id="IPR006578">
    <property type="entry name" value="MADF-dom"/>
</dbReference>
<proteinExistence type="predicted"/>
<accession>A0A8R2HAD2</accession>
<dbReference type="SMART" id="SM00717">
    <property type="entry name" value="SANT"/>
    <property type="match status" value="1"/>
</dbReference>
<dbReference type="RefSeq" id="XP_016661614.1">
    <property type="nucleotide sequence ID" value="XM_016806125.1"/>
</dbReference>
<keyword evidence="1" id="KW-0539">Nucleus</keyword>
<dbReference type="CDD" id="cd00167">
    <property type="entry name" value="SANT"/>
    <property type="match status" value="1"/>
</dbReference>
<evidence type="ECO:0000313" key="7">
    <source>
        <dbReference type="Proteomes" id="UP000007819"/>
    </source>
</evidence>
<protein>
    <recommendedName>
        <fullName evidence="8">Transcription factor Adf-1</fullName>
    </recommendedName>
</protein>
<dbReference type="GeneID" id="107884323"/>
<reference evidence="7" key="1">
    <citation type="submission" date="2010-06" db="EMBL/GenBank/DDBJ databases">
        <authorList>
            <person name="Jiang H."/>
            <person name="Abraham K."/>
            <person name="Ali S."/>
            <person name="Alsbrooks S.L."/>
            <person name="Anim B.N."/>
            <person name="Anosike U.S."/>
            <person name="Attaway T."/>
            <person name="Bandaranaike D.P."/>
            <person name="Battles P.K."/>
            <person name="Bell S.N."/>
            <person name="Bell A.V."/>
            <person name="Beltran B."/>
            <person name="Bickham C."/>
            <person name="Bustamante Y."/>
            <person name="Caleb T."/>
            <person name="Canada A."/>
            <person name="Cardenas V."/>
            <person name="Carter K."/>
            <person name="Chacko J."/>
            <person name="Chandrabose M.N."/>
            <person name="Chavez D."/>
            <person name="Chavez A."/>
            <person name="Chen L."/>
            <person name="Chu H.-S."/>
            <person name="Claassen K.J."/>
            <person name="Cockrell R."/>
            <person name="Collins M."/>
            <person name="Cooper J.A."/>
            <person name="Cree A."/>
            <person name="Curry S.M."/>
            <person name="Da Y."/>
            <person name="Dao M.D."/>
            <person name="Das B."/>
            <person name="Davila M.-L."/>
            <person name="Davy-Carroll L."/>
            <person name="Denson S."/>
            <person name="Dinh H."/>
            <person name="Ebong V.E."/>
            <person name="Edwards J.R."/>
            <person name="Egan A."/>
            <person name="El-Daye J."/>
            <person name="Escobedo L."/>
            <person name="Fernandez S."/>
            <person name="Fernando P.R."/>
            <person name="Flagg N."/>
            <person name="Forbes L.D."/>
            <person name="Fowler R.G."/>
            <person name="Fu Q."/>
            <person name="Gabisi R.A."/>
            <person name="Ganer J."/>
            <person name="Garbino Pronczuk A."/>
            <person name="Garcia R.M."/>
            <person name="Garner T."/>
            <person name="Garrett T.E."/>
            <person name="Gonzalez D.A."/>
            <person name="Hamid H."/>
            <person name="Hawkins E.S."/>
            <person name="Hirani K."/>
            <person name="Hogues M.E."/>
            <person name="Hollins B."/>
            <person name="Hsiao C.-H."/>
            <person name="Jabil R."/>
            <person name="James M.L."/>
            <person name="Jhangiani S.N."/>
            <person name="Johnson B."/>
            <person name="Johnson Q."/>
            <person name="Joshi V."/>
            <person name="Kalu J.B."/>
            <person name="Kam C."/>
            <person name="Kashfia A."/>
            <person name="Keebler J."/>
            <person name="Kisamo H."/>
            <person name="Kovar C.L."/>
            <person name="Lago L.A."/>
            <person name="Lai C.-Y."/>
            <person name="Laidlaw J."/>
            <person name="Lara F."/>
            <person name="Le T.-K."/>
            <person name="Lee S.L."/>
            <person name="Legall F.H."/>
            <person name="Lemon S.J."/>
            <person name="Lewis L.R."/>
            <person name="Li B."/>
            <person name="Liu Y."/>
            <person name="Liu Y.-S."/>
            <person name="Lopez J."/>
            <person name="Lozado R.J."/>
            <person name="Lu J."/>
            <person name="Madu R.C."/>
            <person name="Maheshwari M."/>
            <person name="Maheshwari R."/>
            <person name="Malloy K."/>
            <person name="Martinez E."/>
            <person name="Mathew T."/>
            <person name="Mercado I.C."/>
            <person name="Mercado C."/>
            <person name="Meyer B."/>
            <person name="Montgomery K."/>
            <person name="Morgan M.B."/>
            <person name="Munidasa M."/>
            <person name="Nazareth L.V."/>
            <person name="Nelson J."/>
            <person name="Ng B.M."/>
            <person name="Nguyen N.B."/>
            <person name="Nguyen P.Q."/>
            <person name="Nguyen T."/>
            <person name="Obregon M."/>
            <person name="Okwuonu G.O."/>
            <person name="Onwere C.G."/>
            <person name="Orozco G."/>
            <person name="Parra A."/>
            <person name="Patel S."/>
            <person name="Patil S."/>
            <person name="Perez A."/>
            <person name="Perez Y."/>
            <person name="Pham C."/>
            <person name="Primus E.L."/>
            <person name="Pu L.-L."/>
            <person name="Puazo M."/>
            <person name="Qin X."/>
            <person name="Quiroz J.B."/>
            <person name="Reese J."/>
            <person name="Richards S."/>
            <person name="Rives C.M."/>
            <person name="Robberts R."/>
            <person name="Ruiz S.J."/>
            <person name="Ruiz M.J."/>
            <person name="Santibanez J."/>
            <person name="Schneider B.W."/>
            <person name="Sisson I."/>
            <person name="Smith M."/>
            <person name="Sodergren E."/>
            <person name="Song X.-Z."/>
            <person name="Song B.B."/>
            <person name="Summersgill H."/>
            <person name="Thelus R."/>
            <person name="Thornton R.D."/>
            <person name="Trejos Z.Y."/>
            <person name="Usmani K."/>
            <person name="Vattathil S."/>
            <person name="Villasana D."/>
            <person name="Walker D.L."/>
            <person name="Wang S."/>
            <person name="Wang K."/>
            <person name="White C.S."/>
            <person name="Williams A.C."/>
            <person name="Williamson J."/>
            <person name="Wilson K."/>
            <person name="Woghiren I.O."/>
            <person name="Woodworth J.R."/>
            <person name="Worley K.C."/>
            <person name="Wright R.A."/>
            <person name="Wu W."/>
            <person name="Young L."/>
            <person name="Zhang L."/>
            <person name="Zhang J."/>
            <person name="Zhu Y."/>
            <person name="Muzny D.M."/>
            <person name="Weinstock G."/>
            <person name="Gibbs R.A."/>
        </authorList>
    </citation>
    <scope>NUCLEOTIDE SEQUENCE [LARGE SCALE GENOMIC DNA]</scope>
    <source>
        <strain evidence="7">LSR1</strain>
    </source>
</reference>
<evidence type="ECO:0000259" key="5">
    <source>
        <dbReference type="PROSITE" id="PS51294"/>
    </source>
</evidence>
<dbReference type="PROSITE" id="PS51029">
    <property type="entry name" value="MADF"/>
    <property type="match status" value="1"/>
</dbReference>
<organism evidence="6 7">
    <name type="scientific">Acyrthosiphon pisum</name>
    <name type="common">Pea aphid</name>
    <dbReference type="NCBI Taxonomy" id="7029"/>
    <lineage>
        <taxon>Eukaryota</taxon>
        <taxon>Metazoa</taxon>
        <taxon>Ecdysozoa</taxon>
        <taxon>Arthropoda</taxon>
        <taxon>Hexapoda</taxon>
        <taxon>Insecta</taxon>
        <taxon>Pterygota</taxon>
        <taxon>Neoptera</taxon>
        <taxon>Paraneoptera</taxon>
        <taxon>Hemiptera</taxon>
        <taxon>Sternorrhyncha</taxon>
        <taxon>Aphidomorpha</taxon>
        <taxon>Aphidoidea</taxon>
        <taxon>Aphididae</taxon>
        <taxon>Macrosiphini</taxon>
        <taxon>Acyrthosiphon</taxon>
    </lineage>
</organism>
<dbReference type="OMA" id="NNRNKLW"/>
<feature type="domain" description="MADF" evidence="3">
    <location>
        <begin position="14"/>
        <end position="100"/>
    </location>
</feature>
<evidence type="ECO:0000256" key="1">
    <source>
        <dbReference type="PROSITE-ProRule" id="PRU00371"/>
    </source>
</evidence>
<evidence type="ECO:0000259" key="2">
    <source>
        <dbReference type="PROSITE" id="PS50090"/>
    </source>
</evidence>
<evidence type="ECO:0000313" key="6">
    <source>
        <dbReference type="EnsemblMetazoa" id="XP_016661614.1"/>
    </source>
</evidence>
<dbReference type="Pfam" id="PF10545">
    <property type="entry name" value="MADF_DNA_bdg"/>
    <property type="match status" value="1"/>
</dbReference>
<dbReference type="PROSITE" id="PS51031">
    <property type="entry name" value="BESS"/>
    <property type="match status" value="1"/>
</dbReference>
<dbReference type="PANTHER" id="PTHR12243:SF67">
    <property type="entry name" value="COREPRESSOR OF PANGOLIN, ISOFORM A-RELATED"/>
    <property type="match status" value="1"/>
</dbReference>
<dbReference type="KEGG" id="api:107884323"/>
<dbReference type="SMART" id="SM00595">
    <property type="entry name" value="MADF"/>
    <property type="match status" value="1"/>
</dbReference>
<name>A0A8R2HAD2_ACYPI</name>
<dbReference type="InterPro" id="IPR004210">
    <property type="entry name" value="BESS_motif"/>
</dbReference>
<keyword evidence="7" id="KW-1185">Reference proteome</keyword>
<sequence>MSKKFSFSSTEDEALITLVENNKCIYDSSHKHHKDNYVKDNIWKNISEEVGRSIDDCKKRWKNIRDTYLKQKKKLPTGSAAPHKKTRYTMNLSFLDTVEYERSTITNMGINDADTSNASTTDEIEPEDQQIIQNDEEQTENIMSDLPSSSYAGKRVRSKDDKISVILAKRSKETKDTILCIQEQNKLLATSMKNLCEEDEIDVFFKSVAMTVKKMPQQAIKEAKIKILTLITEIDDKYSTRQTLPYQIPPDYNNMYQCQLSSPASSYSTSTSTRVFAVQLW</sequence>
<dbReference type="InterPro" id="IPR039353">
    <property type="entry name" value="TF_Adf1"/>
</dbReference>
<evidence type="ECO:0008006" key="8">
    <source>
        <dbReference type="Google" id="ProtNLM"/>
    </source>
</evidence>
<dbReference type="PANTHER" id="PTHR12243">
    <property type="entry name" value="MADF DOMAIN TRANSCRIPTION FACTOR"/>
    <property type="match status" value="1"/>
</dbReference>
<feature type="domain" description="HTH myb-type" evidence="5">
    <location>
        <begin position="43"/>
        <end position="69"/>
    </location>
</feature>
<reference evidence="6" key="2">
    <citation type="submission" date="2022-06" db="UniProtKB">
        <authorList>
            <consortium name="EnsemblMetazoa"/>
        </authorList>
    </citation>
    <scope>IDENTIFICATION</scope>
</reference>
<dbReference type="Proteomes" id="UP000007819">
    <property type="component" value="Chromosome A1"/>
</dbReference>
<dbReference type="OrthoDB" id="6587504at2759"/>
<dbReference type="InterPro" id="IPR017930">
    <property type="entry name" value="Myb_dom"/>
</dbReference>
<dbReference type="InterPro" id="IPR001005">
    <property type="entry name" value="SANT/Myb"/>
</dbReference>
<dbReference type="PROSITE" id="PS50090">
    <property type="entry name" value="MYB_LIKE"/>
    <property type="match status" value="1"/>
</dbReference>
<feature type="domain" description="Myb-like" evidence="2">
    <location>
        <begin position="1"/>
        <end position="65"/>
    </location>
</feature>
<dbReference type="EnsemblMetazoa" id="XM_016806125.1">
    <property type="protein sequence ID" value="XP_016661614.1"/>
    <property type="gene ID" value="LOC107884323"/>
</dbReference>
<dbReference type="AlphaFoldDB" id="A0A8R2HAD2"/>
<evidence type="ECO:0000259" key="3">
    <source>
        <dbReference type="PROSITE" id="PS51029"/>
    </source>
</evidence>